<keyword evidence="1" id="KW-1133">Transmembrane helix</keyword>
<dbReference type="EMBL" id="NATQ01000038">
    <property type="protein sequence ID" value="OQX90628.1"/>
    <property type="molecule type" value="Genomic_DNA"/>
</dbReference>
<feature type="transmembrane region" description="Helical" evidence="1">
    <location>
        <begin position="12"/>
        <end position="38"/>
    </location>
</feature>
<reference evidence="3" key="1">
    <citation type="submission" date="2017-03" db="EMBL/GenBank/DDBJ databases">
        <title>Novel pathways for hydrocarbon cycling and metabolic interdependencies in hydrothermal sediment communities.</title>
        <authorList>
            <person name="Dombrowski N."/>
            <person name="Seitz K."/>
            <person name="Teske A."/>
            <person name="Baker B."/>
        </authorList>
    </citation>
    <scope>NUCLEOTIDE SEQUENCE [LARGE SCALE GENOMIC DNA]</scope>
</reference>
<dbReference type="AlphaFoldDB" id="A0A1W9S1A9"/>
<dbReference type="Pfam" id="PF03415">
    <property type="entry name" value="Peptidase_C11"/>
    <property type="match status" value="1"/>
</dbReference>
<proteinExistence type="predicted"/>
<evidence type="ECO:0000313" key="3">
    <source>
        <dbReference type="Proteomes" id="UP000192611"/>
    </source>
</evidence>
<dbReference type="PANTHER" id="PTHR37835">
    <property type="entry name" value="ALPHA-CLOSTRIPAIN"/>
    <property type="match status" value="1"/>
</dbReference>
<gene>
    <name evidence="2" type="ORF">B6D57_02490</name>
</gene>
<dbReference type="Proteomes" id="UP000192611">
    <property type="component" value="Unassembled WGS sequence"/>
</dbReference>
<keyword evidence="1" id="KW-0812">Transmembrane</keyword>
<keyword evidence="1" id="KW-0472">Membrane</keyword>
<name>A0A1W9S1A9_9BACT</name>
<accession>A0A1W9S1A9</accession>
<organism evidence="2 3">
    <name type="scientific">Candidatus Coatesbacteria bacterium 4484_99</name>
    <dbReference type="NCBI Taxonomy" id="1970774"/>
    <lineage>
        <taxon>Bacteria</taxon>
        <taxon>Candidatus Coatesiibacteriota</taxon>
    </lineage>
</organism>
<protein>
    <submittedName>
        <fullName evidence="2">Uncharacterized protein</fullName>
    </submittedName>
</protein>
<evidence type="ECO:0000256" key="1">
    <source>
        <dbReference type="SAM" id="Phobius"/>
    </source>
</evidence>
<sequence length="531" mass="60366">MYLQWRFKMRKLHIIVFSYIIFAISTVFSADWTLMVYLDADNNLYSMGLDDVNEMEWCQDSSDVDIIVLFDGNSEGDSVIYEIAHDDDMNNITSPQVDDGGAVIPDNGECDMGDWNTLYNFVDWVIDEYPADKYLLSIWDHGGGIFITGDKPVISPLFKGFCWDDHGSGPIYLWQLDDVMENARDKIGRKFDVVGFDACIMGQIETAYQLKDYVNIVISSEASEPGDGWDYTAFNTARVNPSISPRALSTNIVEYYLDFYGGSVTQSAQDVSIIESQVVPVLNEFADYLWQYTYYYYDEISQARSDANQWNPPNKDIYDFARYISDNSSLPADLIASADDFCSVWETYIIAGGLHYHPPDEGYGATVWFPESISTDENEDRYMNELIFHETHWDEFLYMFEDPYPPDPVYLRFVSYTVDDSEGGNGNGVPEQDESVDITVKIRNYGTDTAHNVVGELSTDNPYIEVEVGTAGFGDIPHFETAEGTFTIRIEDISSFPIFANMNIHLTTSDTYETDEEFIFTIGYGLTSLHI</sequence>
<dbReference type="Gene3D" id="3.40.50.11970">
    <property type="match status" value="1"/>
</dbReference>
<dbReference type="PANTHER" id="PTHR37835:SF1">
    <property type="entry name" value="ALPHA-CLOSTRIPAIN"/>
    <property type="match status" value="1"/>
</dbReference>
<comment type="caution">
    <text evidence="2">The sequence shown here is derived from an EMBL/GenBank/DDBJ whole genome shotgun (WGS) entry which is preliminary data.</text>
</comment>
<evidence type="ECO:0000313" key="2">
    <source>
        <dbReference type="EMBL" id="OQX90628.1"/>
    </source>
</evidence>
<dbReference type="InterPro" id="IPR005077">
    <property type="entry name" value="Peptidase_C11"/>
</dbReference>